<comment type="caution">
    <text evidence="12">The sequence shown here is derived from an EMBL/GenBank/DDBJ whole genome shotgun (WGS) entry which is preliminary data.</text>
</comment>
<evidence type="ECO:0000259" key="11">
    <source>
        <dbReference type="PROSITE" id="PS50262"/>
    </source>
</evidence>
<reference evidence="12 13" key="1">
    <citation type="submission" date="2022-05" db="EMBL/GenBank/DDBJ databases">
        <authorList>
            <consortium name="Genoscope - CEA"/>
            <person name="William W."/>
        </authorList>
    </citation>
    <scope>NUCLEOTIDE SEQUENCE [LARGE SCALE GENOMIC DNA]</scope>
</reference>
<keyword evidence="2" id="KW-1003">Cell membrane</keyword>
<keyword evidence="3 9" id="KW-0812">Transmembrane</keyword>
<gene>
    <name evidence="12" type="ORF">PEVE_00015196</name>
</gene>
<dbReference type="PROSITE" id="PS50262">
    <property type="entry name" value="G_PROTEIN_RECEP_F1_2"/>
    <property type="match status" value="1"/>
</dbReference>
<dbReference type="SUPFAM" id="SSF81321">
    <property type="entry name" value="Family A G protein-coupled receptor-like"/>
    <property type="match status" value="1"/>
</dbReference>
<evidence type="ECO:0000256" key="4">
    <source>
        <dbReference type="ARBA" id="ARBA00022989"/>
    </source>
</evidence>
<dbReference type="SMART" id="SM01381">
    <property type="entry name" value="7TM_GPCR_Srsx"/>
    <property type="match status" value="1"/>
</dbReference>
<protein>
    <recommendedName>
        <fullName evidence="11">G-protein coupled receptors family 1 profile domain-containing protein</fullName>
    </recommendedName>
</protein>
<proteinExistence type="inferred from homology"/>
<feature type="transmembrane region" description="Helical" evidence="10">
    <location>
        <begin position="37"/>
        <end position="62"/>
    </location>
</feature>
<organism evidence="12 13">
    <name type="scientific">Porites evermanni</name>
    <dbReference type="NCBI Taxonomy" id="104178"/>
    <lineage>
        <taxon>Eukaryota</taxon>
        <taxon>Metazoa</taxon>
        <taxon>Cnidaria</taxon>
        <taxon>Anthozoa</taxon>
        <taxon>Hexacorallia</taxon>
        <taxon>Scleractinia</taxon>
        <taxon>Fungiina</taxon>
        <taxon>Poritidae</taxon>
        <taxon>Porites</taxon>
    </lineage>
</organism>
<keyword evidence="5 9" id="KW-0297">G-protein coupled receptor</keyword>
<feature type="transmembrane region" description="Helical" evidence="10">
    <location>
        <begin position="74"/>
        <end position="96"/>
    </location>
</feature>
<evidence type="ECO:0000256" key="5">
    <source>
        <dbReference type="ARBA" id="ARBA00023040"/>
    </source>
</evidence>
<feature type="transmembrane region" description="Helical" evidence="10">
    <location>
        <begin position="116"/>
        <end position="140"/>
    </location>
</feature>
<evidence type="ECO:0000256" key="1">
    <source>
        <dbReference type="ARBA" id="ARBA00004651"/>
    </source>
</evidence>
<evidence type="ECO:0000256" key="8">
    <source>
        <dbReference type="ARBA" id="ARBA00023224"/>
    </source>
</evidence>
<feature type="transmembrane region" description="Helical" evidence="10">
    <location>
        <begin position="298"/>
        <end position="319"/>
    </location>
</feature>
<evidence type="ECO:0000313" key="13">
    <source>
        <dbReference type="Proteomes" id="UP001159427"/>
    </source>
</evidence>
<sequence>MDALFSTNMSSGLKNATETTNPSAMQELSLADRIEKIFKVSLLCLIALANIAGNSSICFVVLKDRYLRLTVRNFVVASLALTDLLVVQLIIFQVLTYYNIGKEPNLCNLMGQNFGVLLYVSTLHLFTLSLDRYIAIFYPLRYRFLVTPKRITVILLTIWIIPLISIHLLPAVITDLHGFPSFYVCINEGFIEEKDRMNRAHMFINVTFLFFLPLIAMMAAYYRISKIAWYQANRVGVAVVESTVRVQSSRLPRARERKWAKTLAIVIGAFLGCYLPVVVASLVHIYSGGTTNHELAKTLEMLMFLTFLNTVLNPMIYSLRNNEYRRAFNKICGKCFRDVNNDPRSRVNYIRHEMESQTVSTLMSTSLHHRDSVS</sequence>
<keyword evidence="6 10" id="KW-0472">Membrane</keyword>
<evidence type="ECO:0000313" key="12">
    <source>
        <dbReference type="EMBL" id="CAH3184011.1"/>
    </source>
</evidence>
<comment type="subcellular location">
    <subcellularLocation>
        <location evidence="1">Cell membrane</location>
        <topology evidence="1">Multi-pass membrane protein</topology>
    </subcellularLocation>
</comment>
<evidence type="ECO:0000256" key="6">
    <source>
        <dbReference type="ARBA" id="ARBA00023136"/>
    </source>
</evidence>
<dbReference type="InterPro" id="IPR050569">
    <property type="entry name" value="TAAR"/>
</dbReference>
<feature type="transmembrane region" description="Helical" evidence="10">
    <location>
        <begin position="263"/>
        <end position="286"/>
    </location>
</feature>
<dbReference type="PANTHER" id="PTHR24249:SF372">
    <property type="entry name" value="G-PROTEIN COUPLED RECEPTORS FAMILY 1 PROFILE DOMAIN-CONTAINING PROTEIN"/>
    <property type="match status" value="1"/>
</dbReference>
<keyword evidence="4 10" id="KW-1133">Transmembrane helix</keyword>
<evidence type="ECO:0000256" key="7">
    <source>
        <dbReference type="ARBA" id="ARBA00023170"/>
    </source>
</evidence>
<dbReference type="Proteomes" id="UP001159427">
    <property type="component" value="Unassembled WGS sequence"/>
</dbReference>
<feature type="domain" description="G-protein coupled receptors family 1 profile" evidence="11">
    <location>
        <begin position="53"/>
        <end position="317"/>
    </location>
</feature>
<dbReference type="PRINTS" id="PR00237">
    <property type="entry name" value="GPCRRHODOPSN"/>
</dbReference>
<dbReference type="Pfam" id="PF00001">
    <property type="entry name" value="7tm_1"/>
    <property type="match status" value="1"/>
</dbReference>
<dbReference type="InterPro" id="IPR017452">
    <property type="entry name" value="GPCR_Rhodpsn_7TM"/>
</dbReference>
<dbReference type="PROSITE" id="PS00237">
    <property type="entry name" value="G_PROTEIN_RECEP_F1_1"/>
    <property type="match status" value="1"/>
</dbReference>
<evidence type="ECO:0000256" key="3">
    <source>
        <dbReference type="ARBA" id="ARBA00022692"/>
    </source>
</evidence>
<dbReference type="EMBL" id="CALNXI010002165">
    <property type="protein sequence ID" value="CAH3184011.1"/>
    <property type="molecule type" value="Genomic_DNA"/>
</dbReference>
<feature type="transmembrane region" description="Helical" evidence="10">
    <location>
        <begin position="202"/>
        <end position="224"/>
    </location>
</feature>
<accession>A0ABN8S022</accession>
<name>A0ABN8S022_9CNID</name>
<evidence type="ECO:0000256" key="2">
    <source>
        <dbReference type="ARBA" id="ARBA00022475"/>
    </source>
</evidence>
<dbReference type="PANTHER" id="PTHR24249">
    <property type="entry name" value="HISTAMINE RECEPTOR-RELATED G-PROTEIN COUPLED RECEPTOR"/>
    <property type="match status" value="1"/>
</dbReference>
<comment type="similarity">
    <text evidence="9">Belongs to the G-protein coupled receptor 1 family.</text>
</comment>
<keyword evidence="7 9" id="KW-0675">Receptor</keyword>
<keyword evidence="8 9" id="KW-0807">Transducer</keyword>
<keyword evidence="13" id="KW-1185">Reference proteome</keyword>
<dbReference type="Gene3D" id="1.20.1070.10">
    <property type="entry name" value="Rhodopsin 7-helix transmembrane proteins"/>
    <property type="match status" value="1"/>
</dbReference>
<evidence type="ECO:0000256" key="9">
    <source>
        <dbReference type="RuleBase" id="RU000688"/>
    </source>
</evidence>
<dbReference type="InterPro" id="IPR000276">
    <property type="entry name" value="GPCR_Rhodpsn"/>
</dbReference>
<evidence type="ECO:0000256" key="10">
    <source>
        <dbReference type="SAM" id="Phobius"/>
    </source>
</evidence>
<feature type="transmembrane region" description="Helical" evidence="10">
    <location>
        <begin position="152"/>
        <end position="173"/>
    </location>
</feature>